<accession>A0ABT2PWH1</accession>
<name>A0ABT2PWH1_9MOLU</name>
<dbReference type="Proteomes" id="UP001209076">
    <property type="component" value="Unassembled WGS sequence"/>
</dbReference>
<protein>
    <submittedName>
        <fullName evidence="1">MBL fold metallo-hydrolase</fullName>
    </submittedName>
</protein>
<evidence type="ECO:0000313" key="2">
    <source>
        <dbReference type="Proteomes" id="UP001209076"/>
    </source>
</evidence>
<evidence type="ECO:0000313" key="1">
    <source>
        <dbReference type="EMBL" id="MCU0104776.1"/>
    </source>
</evidence>
<sequence>MEQTRLQDSIKLHQIGPIKTDEQLLFNGYLYVSEKSSILVDLPSSEWVVAYKERIEKIKPLQEIQYLILAHPHFAMVSAVRTVITLGFTGTLITNRSLSKQLTQNGIKLPIQTIEKNGQSTVCRRF</sequence>
<reference evidence="2" key="1">
    <citation type="submission" date="2023-07" db="EMBL/GenBank/DDBJ databases">
        <title>Novel Mycoplasma species identified in domestic and wild animals.</title>
        <authorList>
            <person name="Volokhov D.V."/>
            <person name="Furtak V.A."/>
            <person name="Zagorodnyaya T.A."/>
        </authorList>
    </citation>
    <scope>NUCLEOTIDE SEQUENCE [LARGE SCALE GENOMIC DNA]</scope>
    <source>
        <strain evidence="2">92-19</strain>
    </source>
</reference>
<proteinExistence type="predicted"/>
<dbReference type="InterPro" id="IPR036866">
    <property type="entry name" value="RibonucZ/Hydroxyglut_hydro"/>
</dbReference>
<gene>
    <name evidence="1" type="ORF">N7603_03810</name>
</gene>
<keyword evidence="2" id="KW-1185">Reference proteome</keyword>
<dbReference type="EMBL" id="JAOEGN010000005">
    <property type="protein sequence ID" value="MCU0104776.1"/>
    <property type="molecule type" value="Genomic_DNA"/>
</dbReference>
<organism evidence="1 2">
    <name type="scientific">Paracholeplasma vituli</name>
    <dbReference type="NCBI Taxonomy" id="69473"/>
    <lineage>
        <taxon>Bacteria</taxon>
        <taxon>Bacillati</taxon>
        <taxon>Mycoplasmatota</taxon>
        <taxon>Mollicutes</taxon>
        <taxon>Acholeplasmatales</taxon>
        <taxon>Acholeplasmataceae</taxon>
        <taxon>Paracholeplasma</taxon>
    </lineage>
</organism>
<dbReference type="RefSeq" id="WP_262096026.1">
    <property type="nucleotide sequence ID" value="NZ_JAOEGN010000005.1"/>
</dbReference>
<dbReference type="Gene3D" id="3.60.15.10">
    <property type="entry name" value="Ribonuclease Z/Hydroxyacylglutathione hydrolase-like"/>
    <property type="match status" value="1"/>
</dbReference>
<comment type="caution">
    <text evidence="1">The sequence shown here is derived from an EMBL/GenBank/DDBJ whole genome shotgun (WGS) entry which is preliminary data.</text>
</comment>
<dbReference type="SUPFAM" id="SSF56281">
    <property type="entry name" value="Metallo-hydrolase/oxidoreductase"/>
    <property type="match status" value="1"/>
</dbReference>